<dbReference type="Proteomes" id="UP000004995">
    <property type="component" value="Unassembled WGS sequence"/>
</dbReference>
<keyword evidence="2" id="KW-1185">Reference proteome</keyword>
<dbReference type="InParanoid" id="K3YFT0"/>
<evidence type="ECO:0000313" key="2">
    <source>
        <dbReference type="Proteomes" id="UP000004995"/>
    </source>
</evidence>
<accession>K3YFT0</accession>
<protein>
    <submittedName>
        <fullName evidence="1">Uncharacterized protein</fullName>
    </submittedName>
</protein>
<name>K3YFT0_SETIT</name>
<sequence length="45" mass="5162">MHDGSGGQTISSLFPFRAKDNNPRCTGSRHMISSKEYAYIYIFNY</sequence>
<dbReference type="AlphaFoldDB" id="K3YFT0"/>
<organism evidence="1 2">
    <name type="scientific">Setaria italica</name>
    <name type="common">Foxtail millet</name>
    <name type="synonym">Panicum italicum</name>
    <dbReference type="NCBI Taxonomy" id="4555"/>
    <lineage>
        <taxon>Eukaryota</taxon>
        <taxon>Viridiplantae</taxon>
        <taxon>Streptophyta</taxon>
        <taxon>Embryophyta</taxon>
        <taxon>Tracheophyta</taxon>
        <taxon>Spermatophyta</taxon>
        <taxon>Magnoliopsida</taxon>
        <taxon>Liliopsida</taxon>
        <taxon>Poales</taxon>
        <taxon>Poaceae</taxon>
        <taxon>PACMAD clade</taxon>
        <taxon>Panicoideae</taxon>
        <taxon>Panicodae</taxon>
        <taxon>Paniceae</taxon>
        <taxon>Cenchrinae</taxon>
        <taxon>Setaria</taxon>
    </lineage>
</organism>
<dbReference type="EnsemblPlants" id="KQK97948">
    <property type="protein sequence ID" value="KQK97948"/>
    <property type="gene ID" value="SETIT_013098mg"/>
</dbReference>
<dbReference type="HOGENOM" id="CLU_3208574_0_0_1"/>
<reference evidence="2" key="1">
    <citation type="journal article" date="2012" name="Nat. Biotechnol.">
        <title>Reference genome sequence of the model plant Setaria.</title>
        <authorList>
            <person name="Bennetzen J.L."/>
            <person name="Schmutz J."/>
            <person name="Wang H."/>
            <person name="Percifield R."/>
            <person name="Hawkins J."/>
            <person name="Pontaroli A.C."/>
            <person name="Estep M."/>
            <person name="Feng L."/>
            <person name="Vaughn J.N."/>
            <person name="Grimwood J."/>
            <person name="Jenkins J."/>
            <person name="Barry K."/>
            <person name="Lindquist E."/>
            <person name="Hellsten U."/>
            <person name="Deshpande S."/>
            <person name="Wang X."/>
            <person name="Wu X."/>
            <person name="Mitros T."/>
            <person name="Triplett J."/>
            <person name="Yang X."/>
            <person name="Ye C.Y."/>
            <person name="Mauro-Herrera M."/>
            <person name="Wang L."/>
            <person name="Li P."/>
            <person name="Sharma M."/>
            <person name="Sharma R."/>
            <person name="Ronald P.C."/>
            <person name="Panaud O."/>
            <person name="Kellogg E.A."/>
            <person name="Brutnell T.P."/>
            <person name="Doust A.N."/>
            <person name="Tuskan G.A."/>
            <person name="Rokhsar D."/>
            <person name="Devos K.M."/>
        </authorList>
    </citation>
    <scope>NUCLEOTIDE SEQUENCE [LARGE SCALE GENOMIC DNA]</scope>
    <source>
        <strain evidence="2">cv. Yugu1</strain>
    </source>
</reference>
<proteinExistence type="predicted"/>
<reference evidence="1" key="2">
    <citation type="submission" date="2018-08" db="UniProtKB">
        <authorList>
            <consortium name="EnsemblPlants"/>
        </authorList>
    </citation>
    <scope>IDENTIFICATION</scope>
    <source>
        <strain evidence="1">Yugu1</strain>
    </source>
</reference>
<evidence type="ECO:0000313" key="1">
    <source>
        <dbReference type="EnsemblPlants" id="KQK97948"/>
    </source>
</evidence>
<dbReference type="Gramene" id="KQK97948">
    <property type="protein sequence ID" value="KQK97948"/>
    <property type="gene ID" value="SETIT_013098mg"/>
</dbReference>
<dbReference type="EMBL" id="AGNK02004414">
    <property type="status" value="NOT_ANNOTATED_CDS"/>
    <property type="molecule type" value="Genomic_DNA"/>
</dbReference>